<protein>
    <submittedName>
        <fullName evidence="4">SDR family oxidoreductase</fullName>
    </submittedName>
</protein>
<reference evidence="4 5" key="1">
    <citation type="submission" date="2022-12" db="EMBL/GenBank/DDBJ databases">
        <title>Coexistence and Characterization of a Novel Tigecycline Resistance gene tet(X) variant and blaNDM-1 in a Pseudomonas caeni Isolate of Chicken Origin.</title>
        <authorList>
            <person name="Lu X."/>
            <person name="Zhang L."/>
            <person name="Li R."/>
            <person name="Wang Z."/>
        </authorList>
    </citation>
    <scope>NUCLEOTIDE SEQUENCE [LARGE SCALE GENOMIC DNA]</scope>
    <source>
        <strain evidence="4 5">CE14</strain>
    </source>
</reference>
<evidence type="ECO:0000256" key="2">
    <source>
        <dbReference type="ARBA" id="ARBA00007637"/>
    </source>
</evidence>
<dbReference type="Gene3D" id="3.40.50.720">
    <property type="entry name" value="NAD(P)-binding Rossmann-like Domain"/>
    <property type="match status" value="1"/>
</dbReference>
<dbReference type="SUPFAM" id="SSF51735">
    <property type="entry name" value="NAD(P)-binding Rossmann-fold domains"/>
    <property type="match status" value="1"/>
</dbReference>
<organism evidence="4 5">
    <name type="scientific">Denitrificimonas caeni</name>
    <dbReference type="NCBI Taxonomy" id="521720"/>
    <lineage>
        <taxon>Bacteria</taxon>
        <taxon>Pseudomonadati</taxon>
        <taxon>Pseudomonadota</taxon>
        <taxon>Gammaproteobacteria</taxon>
        <taxon>Pseudomonadales</taxon>
        <taxon>Pseudomonadaceae</taxon>
        <taxon>Denitrificimonas</taxon>
    </lineage>
</organism>
<dbReference type="AlphaFoldDB" id="A0AAE9VMT0"/>
<comment type="pathway">
    <text evidence="1">Bacterial outer membrane biogenesis; LPS O-antigen biosynthesis.</text>
</comment>
<comment type="similarity">
    <text evidence="2">Belongs to the NAD(P)-dependent epimerase/dehydratase family.</text>
</comment>
<keyword evidence="5" id="KW-1185">Reference proteome</keyword>
<accession>A0AAE9VMT0</accession>
<dbReference type="KEGG" id="dce:O6P33_11960"/>
<dbReference type="PANTHER" id="PTHR43000">
    <property type="entry name" value="DTDP-D-GLUCOSE 4,6-DEHYDRATASE-RELATED"/>
    <property type="match status" value="1"/>
</dbReference>
<gene>
    <name evidence="4" type="ORF">O6P33_11960</name>
</gene>
<dbReference type="RefSeq" id="WP_269818003.1">
    <property type="nucleotide sequence ID" value="NZ_CP114976.1"/>
</dbReference>
<dbReference type="InterPro" id="IPR036291">
    <property type="entry name" value="NAD(P)-bd_dom_sf"/>
</dbReference>
<evidence type="ECO:0000256" key="1">
    <source>
        <dbReference type="ARBA" id="ARBA00005125"/>
    </source>
</evidence>
<name>A0AAE9VMT0_9GAMM</name>
<dbReference type="EMBL" id="CP114976">
    <property type="protein sequence ID" value="WBE25058.1"/>
    <property type="molecule type" value="Genomic_DNA"/>
</dbReference>
<dbReference type="Pfam" id="PF01370">
    <property type="entry name" value="Epimerase"/>
    <property type="match status" value="1"/>
</dbReference>
<evidence type="ECO:0000259" key="3">
    <source>
        <dbReference type="Pfam" id="PF01370"/>
    </source>
</evidence>
<evidence type="ECO:0000313" key="4">
    <source>
        <dbReference type="EMBL" id="WBE25058.1"/>
    </source>
</evidence>
<feature type="domain" description="NAD-dependent epimerase/dehydratase" evidence="3">
    <location>
        <begin position="8"/>
        <end position="229"/>
    </location>
</feature>
<sequence length="322" mass="34647">MSSKQQRVLLTGATGFVGSAVQQRIITDEQYALTIAVRRPVAAPSAVSVVQVPELTAHTDWREALQGVDVVVHSAARVHVMNETSADPLAEFRKVNVEGTLALARQAASAGVQRFVFVSSIKVNGEGTELGQPYSADTLANPSDPYGVSKYEAEQALLALAQETGLEVAIIRPVLVYGPGVKANFRSMMKWVQRGVPLPLGAIHNKRSLVALDNLVDLILTCAKHPAAINQVFLASDGEDLSTTQMLQHLGVALDKKARLVPVPMSWLNLGFTLLGKKSFTQRLCGSLQVDISKNQQLLGWTPPMSVNDAMRKTAAAYLAES</sequence>
<evidence type="ECO:0000313" key="5">
    <source>
        <dbReference type="Proteomes" id="UP001212189"/>
    </source>
</evidence>
<dbReference type="InterPro" id="IPR001509">
    <property type="entry name" value="Epimerase_deHydtase"/>
</dbReference>
<dbReference type="CDD" id="cd05232">
    <property type="entry name" value="UDP_G4E_4_SDR_e"/>
    <property type="match status" value="1"/>
</dbReference>
<dbReference type="Proteomes" id="UP001212189">
    <property type="component" value="Chromosome"/>
</dbReference>
<proteinExistence type="inferred from homology"/>